<dbReference type="EMBL" id="CP022163">
    <property type="protein sequence ID" value="ATB30250.1"/>
    <property type="molecule type" value="Genomic_DNA"/>
</dbReference>
<keyword evidence="5" id="KW-0997">Cell inner membrane</keyword>
<evidence type="ECO:0000256" key="8">
    <source>
        <dbReference type="ARBA" id="ARBA00022989"/>
    </source>
</evidence>
<comment type="subcellular location">
    <subcellularLocation>
        <location evidence="1">Cell inner membrane</location>
        <topology evidence="1">Single-pass membrane protein</topology>
        <orientation evidence="1">Periplasmic side</orientation>
    </subcellularLocation>
</comment>
<evidence type="ECO:0000256" key="3">
    <source>
        <dbReference type="ARBA" id="ARBA00022448"/>
    </source>
</evidence>
<gene>
    <name evidence="12" type="ORF">MEBOL_003710</name>
</gene>
<dbReference type="Proteomes" id="UP000217289">
    <property type="component" value="Chromosome"/>
</dbReference>
<evidence type="ECO:0000256" key="4">
    <source>
        <dbReference type="ARBA" id="ARBA00022475"/>
    </source>
</evidence>
<reference evidence="12 13" key="1">
    <citation type="submission" date="2017-06" db="EMBL/GenBank/DDBJ databases">
        <authorList>
            <person name="Kim H.J."/>
            <person name="Triplett B.A."/>
        </authorList>
    </citation>
    <scope>NUCLEOTIDE SEQUENCE [LARGE SCALE GENOMIC DNA]</scope>
    <source>
        <strain evidence="12 13">DSM 14713</strain>
    </source>
</reference>
<dbReference type="PROSITE" id="PS52015">
    <property type="entry name" value="TONB_CTD"/>
    <property type="match status" value="1"/>
</dbReference>
<dbReference type="GO" id="GO:0015891">
    <property type="term" value="P:siderophore transport"/>
    <property type="evidence" value="ECO:0007669"/>
    <property type="project" value="InterPro"/>
</dbReference>
<comment type="similarity">
    <text evidence="2">Belongs to the TonB family.</text>
</comment>
<keyword evidence="9" id="KW-0472">Membrane</keyword>
<organism evidence="12 13">
    <name type="scientific">Melittangium boletus DSM 14713</name>
    <dbReference type="NCBI Taxonomy" id="1294270"/>
    <lineage>
        <taxon>Bacteria</taxon>
        <taxon>Pseudomonadati</taxon>
        <taxon>Myxococcota</taxon>
        <taxon>Myxococcia</taxon>
        <taxon>Myxococcales</taxon>
        <taxon>Cystobacterineae</taxon>
        <taxon>Archangiaceae</taxon>
        <taxon>Melittangium</taxon>
    </lineage>
</organism>
<dbReference type="SUPFAM" id="SSF74653">
    <property type="entry name" value="TolA/TonB C-terminal domain"/>
    <property type="match status" value="1"/>
</dbReference>
<accession>A0A250IGA3</accession>
<keyword evidence="3" id="KW-0813">Transport</keyword>
<evidence type="ECO:0000256" key="1">
    <source>
        <dbReference type="ARBA" id="ARBA00004383"/>
    </source>
</evidence>
<proteinExistence type="inferred from homology"/>
<dbReference type="KEGG" id="mbd:MEBOL_003710"/>
<dbReference type="PANTHER" id="PTHR33446">
    <property type="entry name" value="PROTEIN TONB-RELATED"/>
    <property type="match status" value="1"/>
</dbReference>
<dbReference type="GO" id="GO:0005886">
    <property type="term" value="C:plasma membrane"/>
    <property type="evidence" value="ECO:0007669"/>
    <property type="project" value="UniProtKB-SubCell"/>
</dbReference>
<evidence type="ECO:0000256" key="7">
    <source>
        <dbReference type="ARBA" id="ARBA00022927"/>
    </source>
</evidence>
<dbReference type="RefSeq" id="WP_245919887.1">
    <property type="nucleotide sequence ID" value="NZ_CP022163.1"/>
</dbReference>
<dbReference type="InterPro" id="IPR051045">
    <property type="entry name" value="TonB-dependent_transducer"/>
</dbReference>
<evidence type="ECO:0000256" key="5">
    <source>
        <dbReference type="ARBA" id="ARBA00022519"/>
    </source>
</evidence>
<evidence type="ECO:0000313" key="13">
    <source>
        <dbReference type="Proteomes" id="UP000217289"/>
    </source>
</evidence>
<feature type="region of interest" description="Disordered" evidence="10">
    <location>
        <begin position="116"/>
        <end position="155"/>
    </location>
</feature>
<dbReference type="GO" id="GO:0031992">
    <property type="term" value="F:energy transducer activity"/>
    <property type="evidence" value="ECO:0007669"/>
    <property type="project" value="InterPro"/>
</dbReference>
<dbReference type="NCBIfam" id="TIGR01352">
    <property type="entry name" value="tonB_Cterm"/>
    <property type="match status" value="1"/>
</dbReference>
<dbReference type="InterPro" id="IPR006260">
    <property type="entry name" value="TonB/TolA_C"/>
</dbReference>
<keyword evidence="13" id="KW-1185">Reference proteome</keyword>
<dbReference type="GO" id="GO:0015031">
    <property type="term" value="P:protein transport"/>
    <property type="evidence" value="ECO:0007669"/>
    <property type="project" value="UniProtKB-KW"/>
</dbReference>
<keyword evidence="8" id="KW-1133">Transmembrane helix</keyword>
<evidence type="ECO:0000259" key="11">
    <source>
        <dbReference type="PROSITE" id="PS52015"/>
    </source>
</evidence>
<feature type="domain" description="TonB C-terminal" evidence="11">
    <location>
        <begin position="195"/>
        <end position="286"/>
    </location>
</feature>
<dbReference type="GO" id="GO:0030288">
    <property type="term" value="C:outer membrane-bounded periplasmic space"/>
    <property type="evidence" value="ECO:0007669"/>
    <property type="project" value="InterPro"/>
</dbReference>
<dbReference type="GO" id="GO:0055085">
    <property type="term" value="P:transmembrane transport"/>
    <property type="evidence" value="ECO:0007669"/>
    <property type="project" value="InterPro"/>
</dbReference>
<dbReference type="Gene3D" id="3.30.1150.10">
    <property type="match status" value="1"/>
</dbReference>
<dbReference type="InterPro" id="IPR037682">
    <property type="entry name" value="TonB_C"/>
</dbReference>
<evidence type="ECO:0000256" key="10">
    <source>
        <dbReference type="SAM" id="MobiDB-lite"/>
    </source>
</evidence>
<dbReference type="InterPro" id="IPR003538">
    <property type="entry name" value="TonB"/>
</dbReference>
<sequence length="286" mass="30109">MILNFPMELPETQPEGVKSAGPRERLFLMGEAPQGRDSGSRWGGALLLAVLVHAGFVGAGLAMASSPAREPVRPEEPELVFFQFAPPPPPASSATATRAIQPVQRRARAHTPRPVIHKPMPVEAPRVEKQPDPPAEPVPEAPAEEAVAETTPPPDVAADAASVASALDGVLGGVLGGREGGLVGATGGTALDLKQVAQAPRVLEQVKPHYPRRARSEGIEGLVLVRLIIGVDGRVEPDSPRVLRSVAALDEAALAAVSQWRFSPALGRQGRPVRVIVEIPVQFSLK</sequence>
<dbReference type="PRINTS" id="PR01374">
    <property type="entry name" value="TONBPROTEIN"/>
</dbReference>
<evidence type="ECO:0000313" key="12">
    <source>
        <dbReference type="EMBL" id="ATB30250.1"/>
    </source>
</evidence>
<keyword evidence="4" id="KW-1003">Cell membrane</keyword>
<evidence type="ECO:0000256" key="2">
    <source>
        <dbReference type="ARBA" id="ARBA00006555"/>
    </source>
</evidence>
<name>A0A250IGA3_9BACT</name>
<keyword evidence="6" id="KW-0812">Transmembrane</keyword>
<keyword evidence="7" id="KW-0653">Protein transport</keyword>
<dbReference type="Pfam" id="PF03544">
    <property type="entry name" value="TonB_C"/>
    <property type="match status" value="1"/>
</dbReference>
<evidence type="ECO:0000256" key="9">
    <source>
        <dbReference type="ARBA" id="ARBA00023136"/>
    </source>
</evidence>
<protein>
    <recommendedName>
        <fullName evidence="11">TonB C-terminal domain-containing protein</fullName>
    </recommendedName>
</protein>
<dbReference type="AlphaFoldDB" id="A0A250IGA3"/>
<evidence type="ECO:0000256" key="6">
    <source>
        <dbReference type="ARBA" id="ARBA00022692"/>
    </source>
</evidence>